<evidence type="ECO:0000313" key="2">
    <source>
        <dbReference type="Proteomes" id="UP001062846"/>
    </source>
</evidence>
<dbReference type="EMBL" id="CM046398">
    <property type="protein sequence ID" value="KAI8533135.1"/>
    <property type="molecule type" value="Genomic_DNA"/>
</dbReference>
<organism evidence="1 2">
    <name type="scientific">Rhododendron molle</name>
    <name type="common">Chinese azalea</name>
    <name type="synonym">Azalea mollis</name>
    <dbReference type="NCBI Taxonomy" id="49168"/>
    <lineage>
        <taxon>Eukaryota</taxon>
        <taxon>Viridiplantae</taxon>
        <taxon>Streptophyta</taxon>
        <taxon>Embryophyta</taxon>
        <taxon>Tracheophyta</taxon>
        <taxon>Spermatophyta</taxon>
        <taxon>Magnoliopsida</taxon>
        <taxon>eudicotyledons</taxon>
        <taxon>Gunneridae</taxon>
        <taxon>Pentapetalae</taxon>
        <taxon>asterids</taxon>
        <taxon>Ericales</taxon>
        <taxon>Ericaceae</taxon>
        <taxon>Ericoideae</taxon>
        <taxon>Rhodoreae</taxon>
        <taxon>Rhododendron</taxon>
    </lineage>
</organism>
<reference evidence="1" key="1">
    <citation type="submission" date="2022-02" db="EMBL/GenBank/DDBJ databases">
        <title>Plant Genome Project.</title>
        <authorList>
            <person name="Zhang R.-G."/>
        </authorList>
    </citation>
    <scope>NUCLEOTIDE SEQUENCE</scope>
    <source>
        <strain evidence="1">AT1</strain>
    </source>
</reference>
<sequence length="105" mass="11730">MCDAFTNRKLVRDVAAGSIPASLVAMVELLINKSICYGLVASLTCAYSIALWAALVLLLQKNIPIISVYMFFLAIEREGSDESHVRLVGNQKRLSDHISKHNYYR</sequence>
<keyword evidence="2" id="KW-1185">Reference proteome</keyword>
<proteinExistence type="predicted"/>
<evidence type="ECO:0000313" key="1">
    <source>
        <dbReference type="EMBL" id="KAI8533135.1"/>
    </source>
</evidence>
<gene>
    <name evidence="1" type="ORF">RHMOL_Rhmol11G0272600</name>
</gene>
<protein>
    <submittedName>
        <fullName evidence="1">Uncharacterized protein</fullName>
    </submittedName>
</protein>
<name>A0ACC0LWS4_RHOML</name>
<comment type="caution">
    <text evidence="1">The sequence shown here is derived from an EMBL/GenBank/DDBJ whole genome shotgun (WGS) entry which is preliminary data.</text>
</comment>
<dbReference type="Proteomes" id="UP001062846">
    <property type="component" value="Chromosome 11"/>
</dbReference>
<accession>A0ACC0LWS4</accession>